<protein>
    <recommendedName>
        <fullName evidence="5">6-carboxy-5,6,7,8-tetrahydropterin synthase</fullName>
        <ecNumber evidence="4">4.1.2.50</ecNumber>
    </recommendedName>
    <alternativeName>
        <fullName evidence="9">Queuosine biosynthesis protein QueD</fullName>
    </alternativeName>
</protein>
<evidence type="ECO:0000256" key="4">
    <source>
        <dbReference type="ARBA" id="ARBA00012982"/>
    </source>
</evidence>
<dbReference type="PANTHER" id="PTHR12589">
    <property type="entry name" value="PYRUVOYL TETRAHYDROBIOPTERIN SYNTHASE"/>
    <property type="match status" value="1"/>
</dbReference>
<keyword evidence="8" id="KW-0456">Lyase</keyword>
<dbReference type="InterPro" id="IPR007115">
    <property type="entry name" value="6-PTP_synth/QueD"/>
</dbReference>
<accession>A0ABU6P1T5</accession>
<dbReference type="EC" id="4.1.2.50" evidence="4"/>
<dbReference type="PROSITE" id="PS00987">
    <property type="entry name" value="PTPS_1"/>
    <property type="match status" value="1"/>
</dbReference>
<comment type="pathway">
    <text evidence="2">Purine metabolism; 7-cyano-7-deazaguanine biosynthesis.</text>
</comment>
<dbReference type="SUPFAM" id="SSF55620">
    <property type="entry name" value="Tetrahydrobiopterin biosynthesis enzymes-like"/>
    <property type="match status" value="2"/>
</dbReference>
<comment type="cofactor">
    <cofactor evidence="1">
        <name>Zn(2+)</name>
        <dbReference type="ChEBI" id="CHEBI:29105"/>
    </cofactor>
</comment>
<evidence type="ECO:0000256" key="6">
    <source>
        <dbReference type="ARBA" id="ARBA00022723"/>
    </source>
</evidence>
<dbReference type="Pfam" id="PF01242">
    <property type="entry name" value="PTPS"/>
    <property type="match status" value="2"/>
</dbReference>
<comment type="catalytic activity">
    <reaction evidence="10">
        <text>7,8-dihydroneopterin 3'-triphosphate + H2O = 6-carboxy-5,6,7,8-tetrahydropterin + triphosphate + acetaldehyde + 2 H(+)</text>
        <dbReference type="Rhea" id="RHEA:27966"/>
        <dbReference type="ChEBI" id="CHEBI:15343"/>
        <dbReference type="ChEBI" id="CHEBI:15377"/>
        <dbReference type="ChEBI" id="CHEBI:15378"/>
        <dbReference type="ChEBI" id="CHEBI:18036"/>
        <dbReference type="ChEBI" id="CHEBI:58462"/>
        <dbReference type="ChEBI" id="CHEBI:61032"/>
        <dbReference type="EC" id="4.1.2.50"/>
    </reaction>
</comment>
<dbReference type="Proteomes" id="UP001342826">
    <property type="component" value="Unassembled WGS sequence"/>
</dbReference>
<comment type="caution">
    <text evidence="11">The sequence shown here is derived from an EMBL/GenBank/DDBJ whole genome shotgun (WGS) entry which is preliminary data.</text>
</comment>
<evidence type="ECO:0000256" key="2">
    <source>
        <dbReference type="ARBA" id="ARBA00005061"/>
    </source>
</evidence>
<name>A0ABU6P1T5_9BACI</name>
<evidence type="ECO:0000256" key="1">
    <source>
        <dbReference type="ARBA" id="ARBA00001947"/>
    </source>
</evidence>
<keyword evidence="12" id="KW-1185">Reference proteome</keyword>
<dbReference type="InterPro" id="IPR038418">
    <property type="entry name" value="6-PTP_synth/QueD_sf"/>
</dbReference>
<dbReference type="EMBL" id="JARTFS010000016">
    <property type="protein sequence ID" value="MED4403324.1"/>
    <property type="molecule type" value="Genomic_DNA"/>
</dbReference>
<evidence type="ECO:0000256" key="7">
    <source>
        <dbReference type="ARBA" id="ARBA00022833"/>
    </source>
</evidence>
<dbReference type="InterPro" id="IPR022470">
    <property type="entry name" value="PTPS_Cys_AS"/>
</dbReference>
<evidence type="ECO:0000256" key="8">
    <source>
        <dbReference type="ARBA" id="ARBA00023239"/>
    </source>
</evidence>
<dbReference type="Gene3D" id="3.30.479.10">
    <property type="entry name" value="6-pyruvoyl tetrahydropterin synthase/QueD"/>
    <property type="match status" value="2"/>
</dbReference>
<evidence type="ECO:0000313" key="11">
    <source>
        <dbReference type="EMBL" id="MED4403324.1"/>
    </source>
</evidence>
<organism evidence="11 12">
    <name type="scientific">Metabacillus fastidiosus</name>
    <dbReference type="NCBI Taxonomy" id="1458"/>
    <lineage>
        <taxon>Bacteria</taxon>
        <taxon>Bacillati</taxon>
        <taxon>Bacillota</taxon>
        <taxon>Bacilli</taxon>
        <taxon>Bacillales</taxon>
        <taxon>Bacillaceae</taxon>
        <taxon>Metabacillus</taxon>
    </lineage>
</organism>
<proteinExistence type="inferred from homology"/>
<reference evidence="11 12" key="1">
    <citation type="submission" date="2023-03" db="EMBL/GenBank/DDBJ databases">
        <title>Bacillus Genome Sequencing.</title>
        <authorList>
            <person name="Dunlap C."/>
        </authorList>
    </citation>
    <scope>NUCLEOTIDE SEQUENCE [LARGE SCALE GENOMIC DNA]</scope>
    <source>
        <strain evidence="11 12">NRS-1717</strain>
    </source>
</reference>
<evidence type="ECO:0000256" key="10">
    <source>
        <dbReference type="ARBA" id="ARBA00048807"/>
    </source>
</evidence>
<comment type="similarity">
    <text evidence="3">Belongs to the PTPS family. QueD subfamily.</text>
</comment>
<sequence length="272" mass="31201">MVLLTRKVEFSAAHSYEVAAWDKEKNREVFGLCSNPNGHGHDYILEVTVKGNLNPKSGIVVNITDVDKAVKDVVLKELDGKFLNREHSFFKEHIPTTENIVAYLWNALKDKFDDCELHKIILHENPFLLSQKGERSMIQLTRKYHFSAAHRLHSDQLSDEENIKIFGKCNNPNGHGHNYVLEVTVEGEIDPVTGMVINLAELDRIVDEVIIEKFDHKHLNLDTEEFNGLNPTAEVMTIVFWKLLQSSLPNLYKVGLWETAKNYFEYCGPIKE</sequence>
<dbReference type="GeneID" id="301140169"/>
<gene>
    <name evidence="11" type="ORF">P9271_18625</name>
</gene>
<dbReference type="RefSeq" id="WP_066226606.1">
    <property type="nucleotide sequence ID" value="NZ_JARTFQ010000001.1"/>
</dbReference>
<evidence type="ECO:0000256" key="5">
    <source>
        <dbReference type="ARBA" id="ARBA00018141"/>
    </source>
</evidence>
<evidence type="ECO:0000313" key="12">
    <source>
        <dbReference type="Proteomes" id="UP001342826"/>
    </source>
</evidence>
<evidence type="ECO:0000256" key="3">
    <source>
        <dbReference type="ARBA" id="ARBA00008900"/>
    </source>
</evidence>
<keyword evidence="7" id="KW-0862">Zinc</keyword>
<dbReference type="PANTHER" id="PTHR12589:SF7">
    <property type="entry name" value="6-PYRUVOYL TETRAHYDROBIOPTERIN SYNTHASE"/>
    <property type="match status" value="1"/>
</dbReference>
<keyword evidence="6" id="KW-0479">Metal-binding</keyword>
<evidence type="ECO:0000256" key="9">
    <source>
        <dbReference type="ARBA" id="ARBA00031449"/>
    </source>
</evidence>